<proteinExistence type="predicted"/>
<sequence>MNSTSNGAGEETGSTDEFGVTRRAFLAASGAVGLSGLAGCSALDGLVGRASEQVLGTTVSAPAAFYPGRESADSSGSLAGSYGTEDGVQLFSAPAISDSRNGHERAVVRTGPGEVRSVPATARAEGREIELEGWSIGGVMKANDYNSVRSNKRRTDWWAGPDDELDDDDDGDILVDILDAELALLVHLTDAQRCVERREGADANRALDAFIDTTETDLRPALDSCGTGICETVRAHSDHRTKAVRRASDAVDEDRWSTALRELAGVEEIILADIDGLDDELVERYPSRPRFLDIIEYMRDEPTVGERFTVCLPDASLPGDRGSLAEELTPDRVLAYCVASHEPDGLRPPFHDQYGSSGISYDDEGCIQLDGPISLHHDISCGSVLTAELDSYRTENRAIVGHSIEGGAVVSGAPASADADGKCVFVAADGTLREARSLNEAGIHCWGQNRAAEDGQVYCWGQRRSDADPASQTLVCPVTVTPEDCPCPLPGLFWVRRCLHDDQVIFAGGWTLDEGALYEDSVTHLFDEGPTEIASVTAADVESGDLDDRIVEQFSRDRSEQGSGMIVRDLDGDGIPEVLQSGDGRRGLNAMNVKIHGEHEGENTPVITRSALGLDAPLVHLANASGTGRDVKFKAGAELSKSVN</sequence>
<organism evidence="1 2">
    <name type="scientific">Natranaeroarchaeum aerophilus</name>
    <dbReference type="NCBI Taxonomy" id="2917711"/>
    <lineage>
        <taxon>Archaea</taxon>
        <taxon>Methanobacteriati</taxon>
        <taxon>Methanobacteriota</taxon>
        <taxon>Stenosarchaea group</taxon>
        <taxon>Halobacteria</taxon>
        <taxon>Halobacteriales</taxon>
        <taxon>Natronoarchaeaceae</taxon>
        <taxon>Natranaeroarchaeum</taxon>
    </lineage>
</organism>
<name>A0AAE3FQ96_9EURY</name>
<evidence type="ECO:0000313" key="1">
    <source>
        <dbReference type="EMBL" id="MCL9813125.1"/>
    </source>
</evidence>
<dbReference type="InterPro" id="IPR006311">
    <property type="entry name" value="TAT_signal"/>
</dbReference>
<dbReference type="AlphaFoldDB" id="A0AAE3FQ96"/>
<comment type="caution">
    <text evidence="1">The sequence shown here is derived from an EMBL/GenBank/DDBJ whole genome shotgun (WGS) entry which is preliminary data.</text>
</comment>
<accession>A0AAE3FQ96</accession>
<dbReference type="RefSeq" id="WP_250595330.1">
    <property type="nucleotide sequence ID" value="NZ_JAKRVY010000002.1"/>
</dbReference>
<protein>
    <submittedName>
        <fullName evidence="1">Uncharacterized protein</fullName>
    </submittedName>
</protein>
<evidence type="ECO:0000313" key="2">
    <source>
        <dbReference type="Proteomes" id="UP001202674"/>
    </source>
</evidence>
<keyword evidence="2" id="KW-1185">Reference proteome</keyword>
<dbReference type="PROSITE" id="PS51318">
    <property type="entry name" value="TAT"/>
    <property type="match status" value="1"/>
</dbReference>
<gene>
    <name evidence="1" type="ORF">AArcSt11_05595</name>
</gene>
<reference evidence="1 2" key="1">
    <citation type="journal article" date="2022" name="Syst. Appl. Microbiol.">
        <title>Natronocalculus amylovorans gen. nov., sp. nov., and Natranaeroarchaeum aerophilus sp. nov., dominant culturable amylolytic natronoarchaea from hypersaline soda lakes in southwestern Siberia.</title>
        <authorList>
            <person name="Sorokin D.Y."/>
            <person name="Elcheninov A.G."/>
            <person name="Khizhniak T.V."/>
            <person name="Koenen M."/>
            <person name="Bale N.J."/>
            <person name="Damste J.S.S."/>
            <person name="Kublanov I.V."/>
        </authorList>
    </citation>
    <scope>NUCLEOTIDE SEQUENCE [LARGE SCALE GENOMIC DNA]</scope>
    <source>
        <strain evidence="1 2">AArc-St1-1</strain>
    </source>
</reference>
<dbReference type="Proteomes" id="UP001202674">
    <property type="component" value="Unassembled WGS sequence"/>
</dbReference>
<dbReference type="EMBL" id="JAKRVY010000002">
    <property type="protein sequence ID" value="MCL9813125.1"/>
    <property type="molecule type" value="Genomic_DNA"/>
</dbReference>